<keyword evidence="2" id="KW-1185">Reference proteome</keyword>
<comment type="caution">
    <text evidence="1">The sequence shown here is derived from an EMBL/GenBank/DDBJ whole genome shotgun (WGS) entry which is preliminary data.</text>
</comment>
<protein>
    <submittedName>
        <fullName evidence="1">Uncharacterized protein</fullName>
    </submittedName>
</protein>
<accession>A0A0U5GD03</accession>
<dbReference type="AlphaFoldDB" id="A0A0U5GD03"/>
<dbReference type="Proteomes" id="UP000052230">
    <property type="component" value="Unassembled WGS sequence"/>
</dbReference>
<reference evidence="1 2" key="1">
    <citation type="submission" date="2014-09" db="EMBL/GenBank/DDBJ databases">
        <authorList>
            <person name="Regsiter A."/>
        </authorList>
    </citation>
    <scope>NUCLEOTIDE SEQUENCE [LARGE SCALE GENOMIC DNA]</scope>
</reference>
<sequence length="61" mass="6504">MVKFVILLISHHPGDDPLYQVPCKASVRPSSAPPGDRGDATQIFFPIRMSGRIGLVAAANS</sequence>
<organism evidence="1 2">
    <name type="scientific">Xanthomonas citri pv. citri</name>
    <dbReference type="NCBI Taxonomy" id="611301"/>
    <lineage>
        <taxon>Bacteria</taxon>
        <taxon>Pseudomonadati</taxon>
        <taxon>Pseudomonadota</taxon>
        <taxon>Gammaproteobacteria</taxon>
        <taxon>Lysobacterales</taxon>
        <taxon>Lysobacteraceae</taxon>
        <taxon>Xanthomonas</taxon>
    </lineage>
</organism>
<evidence type="ECO:0000313" key="2">
    <source>
        <dbReference type="Proteomes" id="UP000052230"/>
    </source>
</evidence>
<dbReference type="EMBL" id="CCXZ01000172">
    <property type="protein sequence ID" value="CEG17979.1"/>
    <property type="molecule type" value="Genomic_DNA"/>
</dbReference>
<proteinExistence type="predicted"/>
<gene>
    <name evidence="1" type="ORF">XAC3562_750043</name>
</gene>
<name>A0A0U5GD03_XANCI</name>
<evidence type="ECO:0000313" key="1">
    <source>
        <dbReference type="EMBL" id="CEG17979.1"/>
    </source>
</evidence>